<evidence type="ECO:0000256" key="1">
    <source>
        <dbReference type="ARBA" id="ARBA00023015"/>
    </source>
</evidence>
<organism evidence="5 6">
    <name type="scientific">Paenibacillus xylanivorans</name>
    <dbReference type="NCBI Taxonomy" id="1705561"/>
    <lineage>
        <taxon>Bacteria</taxon>
        <taxon>Bacillati</taxon>
        <taxon>Bacillota</taxon>
        <taxon>Bacilli</taxon>
        <taxon>Bacillales</taxon>
        <taxon>Paenibacillaceae</taxon>
        <taxon>Paenibacillus</taxon>
    </lineage>
</organism>
<dbReference type="InterPro" id="IPR036388">
    <property type="entry name" value="WH-like_DNA-bd_sf"/>
</dbReference>
<proteinExistence type="predicted"/>
<reference evidence="5 6" key="1">
    <citation type="submission" date="2015-08" db="EMBL/GenBank/DDBJ databases">
        <title>Draft genome sequence of cellulolytic and xylanolytic Paenibacillus sp. A59, isolated from a decaying forest soil from Patagonia, Argentina.</title>
        <authorList>
            <person name="Ghio S."/>
            <person name="Caceres A.M."/>
            <person name="Talia P."/>
            <person name="Grasso D."/>
            <person name="Campos E."/>
        </authorList>
    </citation>
    <scope>NUCLEOTIDE SEQUENCE [LARGE SCALE GENOMIC DNA]</scope>
    <source>
        <strain evidence="5 6">A59</strain>
    </source>
</reference>
<dbReference type="PROSITE" id="PS00622">
    <property type="entry name" value="HTH_LUXR_1"/>
    <property type="match status" value="1"/>
</dbReference>
<dbReference type="EMBL" id="LITU01000055">
    <property type="protein sequence ID" value="KOY16148.1"/>
    <property type="molecule type" value="Genomic_DNA"/>
</dbReference>
<dbReference type="PANTHER" id="PTHR44688">
    <property type="entry name" value="DNA-BINDING TRANSCRIPTIONAL ACTIVATOR DEVR_DOSR"/>
    <property type="match status" value="1"/>
</dbReference>
<keyword evidence="6" id="KW-1185">Reference proteome</keyword>
<dbReference type="OrthoDB" id="2825042at2"/>
<dbReference type="Pfam" id="PF00196">
    <property type="entry name" value="GerE"/>
    <property type="match status" value="1"/>
</dbReference>
<dbReference type="PATRIC" id="fig|1705561.3.peg.2356"/>
<dbReference type="Gene3D" id="3.30.450.40">
    <property type="match status" value="1"/>
</dbReference>
<dbReference type="CDD" id="cd06170">
    <property type="entry name" value="LuxR_C_like"/>
    <property type="match status" value="1"/>
</dbReference>
<dbReference type="PANTHER" id="PTHR44688:SF16">
    <property type="entry name" value="DNA-BINDING TRANSCRIPTIONAL ACTIVATOR DEVR_DOSR"/>
    <property type="match status" value="1"/>
</dbReference>
<keyword evidence="3" id="KW-0804">Transcription</keyword>
<comment type="caution">
    <text evidence="5">The sequence shown here is derived from an EMBL/GenBank/DDBJ whole genome shotgun (WGS) entry which is preliminary data.</text>
</comment>
<dbReference type="Gene3D" id="1.10.10.10">
    <property type="entry name" value="Winged helix-like DNA-binding domain superfamily/Winged helix DNA-binding domain"/>
    <property type="match status" value="1"/>
</dbReference>
<dbReference type="InterPro" id="IPR000792">
    <property type="entry name" value="Tscrpt_reg_LuxR_C"/>
</dbReference>
<keyword evidence="2" id="KW-0238">DNA-binding</keyword>
<dbReference type="GO" id="GO:0045892">
    <property type="term" value="P:negative regulation of DNA-templated transcription"/>
    <property type="evidence" value="ECO:0007669"/>
    <property type="project" value="UniProtKB-ARBA"/>
</dbReference>
<dbReference type="InterPro" id="IPR003018">
    <property type="entry name" value="GAF"/>
</dbReference>
<accession>A0A0M9BNZ4</accession>
<keyword evidence="1" id="KW-0805">Transcription regulation</keyword>
<gene>
    <name evidence="5" type="ORF">AMS66_12315</name>
</gene>
<dbReference type="PROSITE" id="PS50043">
    <property type="entry name" value="HTH_LUXR_2"/>
    <property type="match status" value="1"/>
</dbReference>
<sequence length="377" mass="44466">MTQHFHPYTDMTFQEFVLFFRTHNKQLEENTNIYLISETNISETHRNETEVLMGSFFRIFTHSDMDNMENHYSSYLDTWVQSQLSILNMASLHWLQIIFEKSLLTLLIQLKHQRMMEPLMFLLSVFSYLMHSFHKWADTEPVTHDTKENDEIHKLRLLDQLNQLLVSSSGVSDLAFILKKCEKYFNYKRCVFYAYVPWSNQFYGVIGEELPKVQSMKGQLTEQTLIFNSKRPIYLKNPKPYLKDEHIQLFQLSSIIFVPIAHEHQLYGWVTFDQMGDSFDCTKSELDLLEQVGKRIGLFLSRKEKENTAKTMAIVLTERESTVLDLLAEGYDNKKIASLLFLSEYTVRDYVSSLMTKLRAKNRTQVVAYAFRWGLLS</sequence>
<evidence type="ECO:0000313" key="6">
    <source>
        <dbReference type="Proteomes" id="UP000037688"/>
    </source>
</evidence>
<feature type="domain" description="HTH luxR-type" evidence="4">
    <location>
        <begin position="309"/>
        <end position="374"/>
    </location>
</feature>
<dbReference type="Pfam" id="PF01590">
    <property type="entry name" value="GAF"/>
    <property type="match status" value="1"/>
</dbReference>
<evidence type="ECO:0000256" key="3">
    <source>
        <dbReference type="ARBA" id="ARBA00023163"/>
    </source>
</evidence>
<protein>
    <recommendedName>
        <fullName evidence="4">HTH luxR-type domain-containing protein</fullName>
    </recommendedName>
</protein>
<dbReference type="InterPro" id="IPR016032">
    <property type="entry name" value="Sig_transdc_resp-reg_C-effctor"/>
</dbReference>
<dbReference type="InterPro" id="IPR029016">
    <property type="entry name" value="GAF-like_dom_sf"/>
</dbReference>
<evidence type="ECO:0000313" key="5">
    <source>
        <dbReference type="EMBL" id="KOY16148.1"/>
    </source>
</evidence>
<dbReference type="AlphaFoldDB" id="A0A0M9BNZ4"/>
<dbReference type="PRINTS" id="PR00038">
    <property type="entry name" value="HTHLUXR"/>
</dbReference>
<dbReference type="SUPFAM" id="SSF46894">
    <property type="entry name" value="C-terminal effector domain of the bipartite response regulators"/>
    <property type="match status" value="1"/>
</dbReference>
<evidence type="ECO:0000256" key="2">
    <source>
        <dbReference type="ARBA" id="ARBA00023125"/>
    </source>
</evidence>
<name>A0A0M9BNZ4_9BACL</name>
<evidence type="ECO:0000259" key="4">
    <source>
        <dbReference type="PROSITE" id="PS50043"/>
    </source>
</evidence>
<dbReference type="SMART" id="SM00421">
    <property type="entry name" value="HTH_LUXR"/>
    <property type="match status" value="1"/>
</dbReference>
<dbReference type="GO" id="GO:0003677">
    <property type="term" value="F:DNA binding"/>
    <property type="evidence" value="ECO:0007669"/>
    <property type="project" value="UniProtKB-KW"/>
</dbReference>
<dbReference type="Proteomes" id="UP000037688">
    <property type="component" value="Unassembled WGS sequence"/>
</dbReference>
<dbReference type="SUPFAM" id="SSF55781">
    <property type="entry name" value="GAF domain-like"/>
    <property type="match status" value="1"/>
</dbReference>